<proteinExistence type="inferred from homology"/>
<name>A0ABP5TT55_9ACTN</name>
<gene>
    <name evidence="4" type="ORF">GCM10010170_055240</name>
</gene>
<dbReference type="EMBL" id="BAAARV010000048">
    <property type="protein sequence ID" value="GAA2360385.1"/>
    <property type="molecule type" value="Genomic_DNA"/>
</dbReference>
<dbReference type="RefSeq" id="WP_344615437.1">
    <property type="nucleotide sequence ID" value="NZ_BAAARV010000048.1"/>
</dbReference>
<protein>
    <recommendedName>
        <fullName evidence="3">Polysaccharide biosynthesis protein CapD-like domain-containing protein</fullName>
    </recommendedName>
</protein>
<evidence type="ECO:0000256" key="2">
    <source>
        <dbReference type="SAM" id="Phobius"/>
    </source>
</evidence>
<organism evidence="4 5">
    <name type="scientific">Dactylosporangium salmoneum</name>
    <dbReference type="NCBI Taxonomy" id="53361"/>
    <lineage>
        <taxon>Bacteria</taxon>
        <taxon>Bacillati</taxon>
        <taxon>Actinomycetota</taxon>
        <taxon>Actinomycetes</taxon>
        <taxon>Micromonosporales</taxon>
        <taxon>Micromonosporaceae</taxon>
        <taxon>Dactylosporangium</taxon>
    </lineage>
</organism>
<keyword evidence="2" id="KW-1133">Transmembrane helix</keyword>
<dbReference type="Gene3D" id="3.40.50.720">
    <property type="entry name" value="NAD(P)-binding Rossmann-like Domain"/>
    <property type="match status" value="2"/>
</dbReference>
<dbReference type="SUPFAM" id="SSF51735">
    <property type="entry name" value="NAD(P)-binding Rossmann-fold domains"/>
    <property type="match status" value="2"/>
</dbReference>
<sequence length="589" mass="62171">MDDHRPAGPGDWPTDLFAWTGGLALAAALAPDRPPLAAAAGTVLLAAALHSAVAWPVQLYRRRYEYASAAEVRALVATVAIACGLLAALAPAPRSVPALGGVVALPAMLALRWARRARRRSARAASRVPVLIYGAGAAGHRLLAAMQRDPHCGYRAAGFLDDDPRKHRLRISGVPILGGRTALRRALASSGAAGVIFAIRNTDGSLLRALRSEISDISSYFVKVLPSLNDSLDRPLNVSEVRDVELSDLLGRRQIDTDLAAIGDYLTGRRVLVTGAGGSIGAELCRQLHQFAPAELMMLDRDESALHAVQLSIRGRALLDDPSLILADLRDAATIHAVFAARRPQVVFHAAALKHLTLLERHPAEALQTNVLGTLNVLEAAAATGVARLVNISTDKAANPASVLGYSKRITERLTARHGYLNVRFGNVLGSRGSVVTAFRAQIAAGGPVTVTDPEVTRYFMTIPEAVQLVIQAAALGAGGEALVLDMGTPVRIDDLARQLIGDAPIEIVYTGLRPGEKRHEELFAPGESDERPLHPLISHVAVPPLEPELARALSRSADPAALIGAMADLCVVPAVTIGSPTLSAARTS</sequence>
<keyword evidence="5" id="KW-1185">Reference proteome</keyword>
<comment type="similarity">
    <text evidence="1">Belongs to the polysaccharide synthase family.</text>
</comment>
<keyword evidence="2" id="KW-0472">Membrane</keyword>
<comment type="caution">
    <text evidence="4">The sequence shown here is derived from an EMBL/GenBank/DDBJ whole genome shotgun (WGS) entry which is preliminary data.</text>
</comment>
<dbReference type="PANTHER" id="PTHR43318:SF1">
    <property type="entry name" value="POLYSACCHARIDE BIOSYNTHESIS PROTEIN EPSC-RELATED"/>
    <property type="match status" value="1"/>
</dbReference>
<dbReference type="InterPro" id="IPR003869">
    <property type="entry name" value="Polysac_CapD-like"/>
</dbReference>
<feature type="domain" description="Polysaccharide biosynthesis protein CapD-like" evidence="3">
    <location>
        <begin position="271"/>
        <end position="539"/>
    </location>
</feature>
<dbReference type="Pfam" id="PF13727">
    <property type="entry name" value="CoA_binding_3"/>
    <property type="match status" value="1"/>
</dbReference>
<dbReference type="InterPro" id="IPR051203">
    <property type="entry name" value="Polysaccharide_Synthase-Rel"/>
</dbReference>
<dbReference type="Pfam" id="PF02719">
    <property type="entry name" value="Polysacc_synt_2"/>
    <property type="match status" value="1"/>
</dbReference>
<feature type="transmembrane region" description="Helical" evidence="2">
    <location>
        <begin position="36"/>
        <end position="60"/>
    </location>
</feature>
<keyword evidence="2" id="KW-0812">Transmembrane</keyword>
<feature type="transmembrane region" description="Helical" evidence="2">
    <location>
        <begin position="72"/>
        <end position="90"/>
    </location>
</feature>
<reference evidence="5" key="1">
    <citation type="journal article" date="2019" name="Int. J. Syst. Evol. Microbiol.">
        <title>The Global Catalogue of Microorganisms (GCM) 10K type strain sequencing project: providing services to taxonomists for standard genome sequencing and annotation.</title>
        <authorList>
            <consortium name="The Broad Institute Genomics Platform"/>
            <consortium name="The Broad Institute Genome Sequencing Center for Infectious Disease"/>
            <person name="Wu L."/>
            <person name="Ma J."/>
        </authorList>
    </citation>
    <scope>NUCLEOTIDE SEQUENCE [LARGE SCALE GENOMIC DNA]</scope>
    <source>
        <strain evidence="5">JCM 3272</strain>
    </source>
</reference>
<dbReference type="InterPro" id="IPR036291">
    <property type="entry name" value="NAD(P)-bd_dom_sf"/>
</dbReference>
<evidence type="ECO:0000259" key="3">
    <source>
        <dbReference type="Pfam" id="PF02719"/>
    </source>
</evidence>
<dbReference type="PANTHER" id="PTHR43318">
    <property type="entry name" value="UDP-N-ACETYLGLUCOSAMINE 4,6-DEHYDRATASE"/>
    <property type="match status" value="1"/>
</dbReference>
<evidence type="ECO:0000313" key="4">
    <source>
        <dbReference type="EMBL" id="GAA2360385.1"/>
    </source>
</evidence>
<feature type="transmembrane region" description="Helical" evidence="2">
    <location>
        <begin position="96"/>
        <end position="114"/>
    </location>
</feature>
<accession>A0ABP5TT55</accession>
<evidence type="ECO:0000256" key="1">
    <source>
        <dbReference type="ARBA" id="ARBA00007430"/>
    </source>
</evidence>
<evidence type="ECO:0000313" key="5">
    <source>
        <dbReference type="Proteomes" id="UP001501444"/>
    </source>
</evidence>
<dbReference type="Proteomes" id="UP001501444">
    <property type="component" value="Unassembled WGS sequence"/>
</dbReference>
<dbReference type="CDD" id="cd05237">
    <property type="entry name" value="UDP_invert_4-6DH_SDR_e"/>
    <property type="match status" value="1"/>
</dbReference>